<keyword evidence="1" id="KW-0732">Signal</keyword>
<evidence type="ECO:0000313" key="4">
    <source>
        <dbReference type="Proteomes" id="UP000315017"/>
    </source>
</evidence>
<evidence type="ECO:0000256" key="1">
    <source>
        <dbReference type="SAM" id="SignalP"/>
    </source>
</evidence>
<dbReference type="InterPro" id="IPR000866">
    <property type="entry name" value="AhpC/TSA"/>
</dbReference>
<name>A0A517Y572_9BACT</name>
<dbReference type="Pfam" id="PF00578">
    <property type="entry name" value="AhpC-TSA"/>
    <property type="match status" value="1"/>
</dbReference>
<proteinExistence type="predicted"/>
<dbReference type="OrthoDB" id="209808at2"/>
<feature type="signal peptide" evidence="1">
    <location>
        <begin position="1"/>
        <end position="27"/>
    </location>
</feature>
<reference evidence="3 4" key="1">
    <citation type="submission" date="2019-02" db="EMBL/GenBank/DDBJ databases">
        <title>Deep-cultivation of Planctomycetes and their phenomic and genomic characterization uncovers novel biology.</title>
        <authorList>
            <person name="Wiegand S."/>
            <person name="Jogler M."/>
            <person name="Boedeker C."/>
            <person name="Pinto D."/>
            <person name="Vollmers J."/>
            <person name="Rivas-Marin E."/>
            <person name="Kohn T."/>
            <person name="Peeters S.H."/>
            <person name="Heuer A."/>
            <person name="Rast P."/>
            <person name="Oberbeckmann S."/>
            <person name="Bunk B."/>
            <person name="Jeske O."/>
            <person name="Meyerdierks A."/>
            <person name="Storesund J.E."/>
            <person name="Kallscheuer N."/>
            <person name="Luecker S."/>
            <person name="Lage O.M."/>
            <person name="Pohl T."/>
            <person name="Merkel B.J."/>
            <person name="Hornburger P."/>
            <person name="Mueller R.-W."/>
            <person name="Bruemmer F."/>
            <person name="Labrenz M."/>
            <person name="Spormann A.M."/>
            <person name="Op den Camp H."/>
            <person name="Overmann J."/>
            <person name="Amann R."/>
            <person name="Jetten M.S.M."/>
            <person name="Mascher T."/>
            <person name="Medema M.H."/>
            <person name="Devos D.P."/>
            <person name="Kaster A.-K."/>
            <person name="Ovreas L."/>
            <person name="Rohde M."/>
            <person name="Galperin M.Y."/>
            <person name="Jogler C."/>
        </authorList>
    </citation>
    <scope>NUCLEOTIDE SEQUENCE [LARGE SCALE GENOMIC DNA]</scope>
    <source>
        <strain evidence="3 4">ETA_A8</strain>
    </source>
</reference>
<protein>
    <submittedName>
        <fullName evidence="3">Thiol-disulfide oxidoreductase ResA</fullName>
    </submittedName>
</protein>
<dbReference type="Proteomes" id="UP000315017">
    <property type="component" value="Chromosome"/>
</dbReference>
<accession>A0A517Y572</accession>
<dbReference type="EMBL" id="CP036274">
    <property type="protein sequence ID" value="QDU25394.1"/>
    <property type="molecule type" value="Genomic_DNA"/>
</dbReference>
<dbReference type="InterPro" id="IPR050553">
    <property type="entry name" value="Thioredoxin_ResA/DsbE_sf"/>
</dbReference>
<dbReference type="SUPFAM" id="SSF52833">
    <property type="entry name" value="Thioredoxin-like"/>
    <property type="match status" value="1"/>
</dbReference>
<dbReference type="RefSeq" id="WP_145084280.1">
    <property type="nucleotide sequence ID" value="NZ_CP036274.1"/>
</dbReference>
<dbReference type="GO" id="GO:0016209">
    <property type="term" value="F:antioxidant activity"/>
    <property type="evidence" value="ECO:0007669"/>
    <property type="project" value="InterPro"/>
</dbReference>
<keyword evidence="4" id="KW-1185">Reference proteome</keyword>
<gene>
    <name evidence="3" type="primary">resA_1</name>
    <name evidence="3" type="ORF">ETAA8_04620</name>
</gene>
<dbReference type="GO" id="GO:0016491">
    <property type="term" value="F:oxidoreductase activity"/>
    <property type="evidence" value="ECO:0007669"/>
    <property type="project" value="InterPro"/>
</dbReference>
<dbReference type="PANTHER" id="PTHR42852">
    <property type="entry name" value="THIOL:DISULFIDE INTERCHANGE PROTEIN DSBE"/>
    <property type="match status" value="1"/>
</dbReference>
<sequence length="335" mass="36060" precursor="true">MSQRNSAPGLFVLSLIALTITTSAALAQMPPLPPDPSVWVNGGPITAEMLKGKAAFLYYYEEGCPRCRERWPGLLEVAKKFEDKPIVFIAVNSGNQRDDVASYAREVNLSWPVIVDANRQFEKASGVPEISLQNIYQARIITADGKLAMASTANPEESANRALQGAKWNIDPTGLPAVLVPLWRSLEFGIASPANGPALKSALVSKDPSVKAGAEKLNSVVQEKVATELKAAKELYGAGEKWKSYKMVDALTVQYVGLDLPEGVAKAKTALAADEEVKKQLQAHKELDLLKKRAAKASPAAMRGLIFKLKELVEKHAGTEAATEAQQLLGSTPSN</sequence>
<dbReference type="CDD" id="cd02966">
    <property type="entry name" value="TlpA_like_family"/>
    <property type="match status" value="1"/>
</dbReference>
<feature type="domain" description="Thioredoxin" evidence="2">
    <location>
        <begin position="23"/>
        <end position="168"/>
    </location>
</feature>
<dbReference type="AlphaFoldDB" id="A0A517Y572"/>
<organism evidence="3 4">
    <name type="scientific">Anatilimnocola aggregata</name>
    <dbReference type="NCBI Taxonomy" id="2528021"/>
    <lineage>
        <taxon>Bacteria</taxon>
        <taxon>Pseudomonadati</taxon>
        <taxon>Planctomycetota</taxon>
        <taxon>Planctomycetia</taxon>
        <taxon>Pirellulales</taxon>
        <taxon>Pirellulaceae</taxon>
        <taxon>Anatilimnocola</taxon>
    </lineage>
</organism>
<feature type="chain" id="PRO_5021866356" evidence="1">
    <location>
        <begin position="28"/>
        <end position="335"/>
    </location>
</feature>
<evidence type="ECO:0000313" key="3">
    <source>
        <dbReference type="EMBL" id="QDU25394.1"/>
    </source>
</evidence>
<evidence type="ECO:0000259" key="2">
    <source>
        <dbReference type="PROSITE" id="PS51352"/>
    </source>
</evidence>
<dbReference type="KEGG" id="aagg:ETAA8_04620"/>
<dbReference type="PANTHER" id="PTHR42852:SF13">
    <property type="entry name" value="PROTEIN DIPZ"/>
    <property type="match status" value="1"/>
</dbReference>
<dbReference type="Gene3D" id="3.40.30.10">
    <property type="entry name" value="Glutaredoxin"/>
    <property type="match status" value="1"/>
</dbReference>
<dbReference type="PROSITE" id="PS51352">
    <property type="entry name" value="THIOREDOXIN_2"/>
    <property type="match status" value="1"/>
</dbReference>
<dbReference type="InterPro" id="IPR036249">
    <property type="entry name" value="Thioredoxin-like_sf"/>
</dbReference>
<dbReference type="InterPro" id="IPR013766">
    <property type="entry name" value="Thioredoxin_domain"/>
</dbReference>